<comment type="caution">
    <text evidence="2">The sequence shown here is derived from an EMBL/GenBank/DDBJ whole genome shotgun (WGS) entry which is preliminary data.</text>
</comment>
<name>A0A9W9Q1P0_PENBR</name>
<accession>A0A9W9Q1P0</accession>
<evidence type="ECO:0000256" key="1">
    <source>
        <dbReference type="SAM" id="MobiDB-lite"/>
    </source>
</evidence>
<reference evidence="2" key="2">
    <citation type="journal article" date="2023" name="IMA Fungus">
        <title>Comparative genomic study of the Penicillium genus elucidates a diverse pangenome and 15 lateral gene transfer events.</title>
        <authorList>
            <person name="Petersen C."/>
            <person name="Sorensen T."/>
            <person name="Nielsen M.R."/>
            <person name="Sondergaard T.E."/>
            <person name="Sorensen J.L."/>
            <person name="Fitzpatrick D.A."/>
            <person name="Frisvad J.C."/>
            <person name="Nielsen K.L."/>
        </authorList>
    </citation>
    <scope>NUCLEOTIDE SEQUENCE</scope>
    <source>
        <strain evidence="2">IBT 35673</strain>
    </source>
</reference>
<organism evidence="2 3">
    <name type="scientific">Penicillium brevicompactum</name>
    <dbReference type="NCBI Taxonomy" id="5074"/>
    <lineage>
        <taxon>Eukaryota</taxon>
        <taxon>Fungi</taxon>
        <taxon>Dikarya</taxon>
        <taxon>Ascomycota</taxon>
        <taxon>Pezizomycotina</taxon>
        <taxon>Eurotiomycetes</taxon>
        <taxon>Eurotiomycetidae</taxon>
        <taxon>Eurotiales</taxon>
        <taxon>Aspergillaceae</taxon>
        <taxon>Penicillium</taxon>
    </lineage>
</organism>
<dbReference type="AlphaFoldDB" id="A0A9W9Q1P0"/>
<feature type="compositionally biased region" description="Polar residues" evidence="1">
    <location>
        <begin position="20"/>
        <end position="29"/>
    </location>
</feature>
<dbReference type="EMBL" id="JAPZBQ010000006">
    <property type="protein sequence ID" value="KAJ5322903.1"/>
    <property type="molecule type" value="Genomic_DNA"/>
</dbReference>
<sequence length="134" mass="14149">MAKKTKAQKAKANQPPSIPPTSQEQSPTDLPTPPYDKSAFNETDFPPLPHSPVLTDTNPIHGGRKEGQDVDETVGATGDLIKGSTAGLTTPGKTDTGGKDDSSSLQIKIHLNLHAKVKLELDAQVYGDIVIGLL</sequence>
<proteinExistence type="predicted"/>
<protein>
    <submittedName>
        <fullName evidence="2">Uncharacterized protein</fullName>
    </submittedName>
</protein>
<feature type="region of interest" description="Disordered" evidence="1">
    <location>
        <begin position="1"/>
        <end position="102"/>
    </location>
</feature>
<dbReference type="Proteomes" id="UP001147695">
    <property type="component" value="Unassembled WGS sequence"/>
</dbReference>
<dbReference type="OrthoDB" id="2279190at2759"/>
<evidence type="ECO:0000313" key="2">
    <source>
        <dbReference type="EMBL" id="KAJ5322903.1"/>
    </source>
</evidence>
<evidence type="ECO:0000313" key="3">
    <source>
        <dbReference type="Proteomes" id="UP001147695"/>
    </source>
</evidence>
<reference evidence="2" key="1">
    <citation type="submission" date="2022-12" db="EMBL/GenBank/DDBJ databases">
        <authorList>
            <person name="Petersen C."/>
        </authorList>
    </citation>
    <scope>NUCLEOTIDE SEQUENCE</scope>
    <source>
        <strain evidence="2">IBT 35673</strain>
    </source>
</reference>
<gene>
    <name evidence="2" type="ORF">N7452_011192</name>
</gene>